<evidence type="ECO:0000256" key="1">
    <source>
        <dbReference type="ARBA" id="ARBA00004642"/>
    </source>
</evidence>
<evidence type="ECO:0000256" key="4">
    <source>
        <dbReference type="ARBA" id="ARBA00023125"/>
    </source>
</evidence>
<feature type="repeat" description="WD" evidence="9">
    <location>
        <begin position="233"/>
        <end position="267"/>
    </location>
</feature>
<evidence type="ECO:0000256" key="9">
    <source>
        <dbReference type="PROSITE-ProRule" id="PRU00221"/>
    </source>
</evidence>
<organism evidence="13 14">
    <name type="scientific">Scleropages formosus</name>
    <name type="common">Asian bonytongue</name>
    <name type="synonym">Osteoglossum formosum</name>
    <dbReference type="NCBI Taxonomy" id="113540"/>
    <lineage>
        <taxon>Eukaryota</taxon>
        <taxon>Metazoa</taxon>
        <taxon>Chordata</taxon>
        <taxon>Craniata</taxon>
        <taxon>Vertebrata</taxon>
        <taxon>Euteleostomi</taxon>
        <taxon>Actinopterygii</taxon>
        <taxon>Neopterygii</taxon>
        <taxon>Teleostei</taxon>
        <taxon>Osteoglossocephala</taxon>
        <taxon>Osteoglossomorpha</taxon>
        <taxon>Osteoglossiformes</taxon>
        <taxon>Osteoglossidae</taxon>
        <taxon>Scleropages</taxon>
    </lineage>
</organism>
<feature type="domain" description="HMG box" evidence="12">
    <location>
        <begin position="937"/>
        <end position="1014"/>
    </location>
</feature>
<keyword evidence="5 10" id="KW-0539">Nucleus</keyword>
<proteinExistence type="predicted"/>
<feature type="region of interest" description="Disordered" evidence="11">
    <location>
        <begin position="808"/>
        <end position="889"/>
    </location>
</feature>
<feature type="region of interest" description="Disordered" evidence="11">
    <location>
        <begin position="988"/>
        <end position="1030"/>
    </location>
</feature>
<dbReference type="PROSITE" id="PS50118">
    <property type="entry name" value="HMG_BOX_2"/>
    <property type="match status" value="1"/>
</dbReference>
<dbReference type="GO" id="GO:0003682">
    <property type="term" value="F:chromatin binding"/>
    <property type="evidence" value="ECO:0007669"/>
    <property type="project" value="TreeGrafter"/>
</dbReference>
<keyword evidence="3" id="KW-0677">Repeat</keyword>
<dbReference type="GO" id="GO:0003677">
    <property type="term" value="F:DNA binding"/>
    <property type="evidence" value="ECO:0007669"/>
    <property type="project" value="UniProtKB-UniRule"/>
</dbReference>
<dbReference type="Gene3D" id="1.10.30.10">
    <property type="entry name" value="High mobility group box domain"/>
    <property type="match status" value="1"/>
</dbReference>
<gene>
    <name evidence="13" type="primary">WDHD1</name>
    <name evidence="13" type="synonym">wdhd1</name>
</gene>
<reference evidence="13" key="3">
    <citation type="submission" date="2025-09" db="UniProtKB">
        <authorList>
            <consortium name="Ensembl"/>
        </authorList>
    </citation>
    <scope>IDENTIFICATION</scope>
</reference>
<dbReference type="InterPro" id="IPR036322">
    <property type="entry name" value="WD40_repeat_dom_sf"/>
</dbReference>
<dbReference type="SMART" id="SM00320">
    <property type="entry name" value="WD40"/>
    <property type="match status" value="6"/>
</dbReference>
<evidence type="ECO:0000256" key="5">
    <source>
        <dbReference type="ARBA" id="ARBA00023242"/>
    </source>
</evidence>
<feature type="DNA-binding region" description="HMG box" evidence="10">
    <location>
        <begin position="937"/>
        <end position="1014"/>
    </location>
</feature>
<comment type="function">
    <text evidence="6">Core replisome component that acts as a replication initiation factor. Binds directly to the CMG complex and functions as a hub to recruit additional proteins to the replication fork.</text>
</comment>
<dbReference type="PANTHER" id="PTHR19932">
    <property type="entry name" value="WD REPEAT AND HMG-BOX DNA BINDING PROTEIN"/>
    <property type="match status" value="1"/>
</dbReference>
<dbReference type="InterPro" id="IPR015943">
    <property type="entry name" value="WD40/YVTN_repeat-like_dom_sf"/>
</dbReference>
<keyword evidence="2 9" id="KW-0853">WD repeat</keyword>
<evidence type="ECO:0000259" key="12">
    <source>
        <dbReference type="PROSITE" id="PS50118"/>
    </source>
</evidence>
<dbReference type="GO" id="GO:0043596">
    <property type="term" value="C:nuclear replication fork"/>
    <property type="evidence" value="ECO:0007669"/>
    <property type="project" value="TreeGrafter"/>
</dbReference>
<reference evidence="13" key="2">
    <citation type="submission" date="2025-08" db="UniProtKB">
        <authorList>
            <consortium name="Ensembl"/>
        </authorList>
    </citation>
    <scope>IDENTIFICATION</scope>
</reference>
<feature type="compositionally biased region" description="Basic and acidic residues" evidence="11">
    <location>
        <begin position="1006"/>
        <end position="1017"/>
    </location>
</feature>
<reference evidence="13 14" key="1">
    <citation type="submission" date="2019-04" db="EMBL/GenBank/DDBJ databases">
        <authorList>
            <consortium name="Wellcome Sanger Institute Data Sharing"/>
        </authorList>
    </citation>
    <scope>NUCLEOTIDE SEQUENCE [LARGE SCALE GENOMIC DNA]</scope>
</reference>
<dbReference type="GeneTree" id="ENSGT00390000002030"/>
<dbReference type="InterPro" id="IPR036910">
    <property type="entry name" value="HMG_box_dom_sf"/>
</dbReference>
<dbReference type="SUPFAM" id="SSF50978">
    <property type="entry name" value="WD40 repeat-like"/>
    <property type="match status" value="1"/>
</dbReference>
<feature type="repeat" description="WD" evidence="9">
    <location>
        <begin position="9"/>
        <end position="41"/>
    </location>
</feature>
<name>A0A8C9RP86_SCLFO</name>
<dbReference type="InterPro" id="IPR009071">
    <property type="entry name" value="HMG_box_dom"/>
</dbReference>
<dbReference type="InterPro" id="IPR048591">
    <property type="entry name" value="WDHD1/CFT4_hel"/>
</dbReference>
<dbReference type="SMART" id="SM00398">
    <property type="entry name" value="HMG"/>
    <property type="match status" value="1"/>
</dbReference>
<dbReference type="GO" id="GO:0006261">
    <property type="term" value="P:DNA-templated DNA replication"/>
    <property type="evidence" value="ECO:0007669"/>
    <property type="project" value="InterPro"/>
</dbReference>
<dbReference type="PROSITE" id="PS50294">
    <property type="entry name" value="WD_REPEATS_REGION"/>
    <property type="match status" value="2"/>
</dbReference>
<accession>A0A8C9RP86</accession>
<dbReference type="FunFam" id="1.10.30.10:FF:000028">
    <property type="entry name" value="WD repeat and HMG-box DNA-binding protein 1"/>
    <property type="match status" value="1"/>
</dbReference>
<comment type="subcellular location">
    <subcellularLocation>
        <location evidence="1">Nucleus</location>
        <location evidence="1">Nucleoplasm</location>
    </subcellularLocation>
</comment>
<evidence type="ECO:0000256" key="7">
    <source>
        <dbReference type="ARBA" id="ARBA00069769"/>
    </source>
</evidence>
<evidence type="ECO:0000256" key="2">
    <source>
        <dbReference type="ARBA" id="ARBA00022574"/>
    </source>
</evidence>
<feature type="region of interest" description="Disordered" evidence="11">
    <location>
        <begin position="341"/>
        <end position="402"/>
    </location>
</feature>
<dbReference type="GO" id="GO:0006281">
    <property type="term" value="P:DNA repair"/>
    <property type="evidence" value="ECO:0007669"/>
    <property type="project" value="TreeGrafter"/>
</dbReference>
<evidence type="ECO:0000256" key="11">
    <source>
        <dbReference type="SAM" id="MobiDB-lite"/>
    </source>
</evidence>
<dbReference type="Ensembl" id="ENSSFOT00015016038.2">
    <property type="protein sequence ID" value="ENSSFOP00015015853.1"/>
    <property type="gene ID" value="ENSSFOG00015009950.2"/>
</dbReference>
<protein>
    <recommendedName>
        <fullName evidence="7">WD repeat and HMG-box DNA-binding protein 1</fullName>
    </recommendedName>
    <alternativeName>
        <fullName evidence="8">Acidic nucleoplasmic DNA-binding protein 1</fullName>
    </alternativeName>
</protein>
<dbReference type="InterPro" id="IPR001680">
    <property type="entry name" value="WD40_rpt"/>
</dbReference>
<evidence type="ECO:0000256" key="8">
    <source>
        <dbReference type="ARBA" id="ARBA00080131"/>
    </source>
</evidence>
<dbReference type="InterPro" id="IPR022100">
    <property type="entry name" value="WDHD1/CFT4_beta-prop_2nd"/>
</dbReference>
<dbReference type="Pfam" id="PF20946">
    <property type="entry name" value="Ctf4_C"/>
    <property type="match status" value="1"/>
</dbReference>
<dbReference type="GO" id="GO:0005654">
    <property type="term" value="C:nucleoplasm"/>
    <property type="evidence" value="ECO:0007669"/>
    <property type="project" value="UniProtKB-SubCell"/>
</dbReference>
<evidence type="ECO:0000313" key="14">
    <source>
        <dbReference type="Proteomes" id="UP000694397"/>
    </source>
</evidence>
<sequence length="1042" mass="114703">MPAERKALRYGHSEGHTDVCFDDTGRYIVTCGSDGDVRIWEGLDDDDPKSINVGERAYSVALKNGKLVTAVSNNTVQLHTFPEGDPDGILTRFTTNANHVTFNGDGSRVAAGSSDFMVKIVEVSDSSQQKTLRGHQAPILSVAFDPKDEFLGSSSCDGSVAVWKIDDQVQVVSWNVLQKSSDVSNAKSLCRLAWQPGFGKLLAVPADKSVQLYERNSWNNVSRLSDDFIAQPVNVVAWSPCGKFLAAATIGGFIVVWDVDTKQCIERQKHEKGYTVCGLSWHPSGGQIVYTDTEGCLGLLDGVAASSPQHGSKNNEVGISMGNYDDLFDEDDDGHLAEDLSENGLAANTVTGGGNEDDEDDDLMPSTGRPRNRGAFLDDDDDTSVGRANDGRVGTPLPSVPCPAVSQPRYEGPMPTPPQKPFQPGSTPVHLMHRFLVWNSVGIVRGYNDEQDNAVDVEFHDTSVHHAMHLTNTLGHTMADMSQEAVLLACEGTDELASKIQCLHFSSWDTNKEWMVDLPKEENAKALCLGQGWAAVATSALLVRIFSIGGLQREIFSLPGPAVCMAGHGQQLLIAYHRGTGFDGEQALGVQLLQFGQKKRQVIHGEPLPLSQKSYLSWMGFSAEGTPCFVDSEGTVRMLNRSLGNTWTPVCSTRESCKGTSDHYWVVGVHENPQQLRCIPCKGSRFPPTLPRPAVAILPFKLPFCQTATEKGHMEEQYWRSLLFQNHLDFLSSSGYEIDEEARSKGQKEQQELLMKMFALSCKLERELRCMELAELMTHSVVTLAIRYATRSHRMALAQRLGELALEKATAQHEEDHEDDEEQSELPSTSKEGRVNPFKVSASNPSGLSAQPRATNVLDSMTPSSRKPLSLGISGGKQSKEPALKPLVPRPKSKVTQGIIMVTLLQMNCPKIARKNLEPATEEPYFSPALHLSVPFSSRPKTGFQLWLEENRKRILADKPDLDETDIIKEAMSLFRALSAEDRLSWTERAKGQSGGTADLKKRKRREENVEEKRNELQENSTKKTKTVDTSARLSAFAFNKT</sequence>
<dbReference type="InterPro" id="IPR057646">
    <property type="entry name" value="WD40_WDHD1_1st"/>
</dbReference>
<dbReference type="GO" id="GO:0000278">
    <property type="term" value="P:mitotic cell cycle"/>
    <property type="evidence" value="ECO:0007669"/>
    <property type="project" value="TreeGrafter"/>
</dbReference>
<dbReference type="PROSITE" id="PS50082">
    <property type="entry name" value="WD_REPEATS_2"/>
    <property type="match status" value="3"/>
</dbReference>
<dbReference type="Pfam" id="PF24815">
    <property type="entry name" value="HMG_WDHD1"/>
    <property type="match status" value="1"/>
</dbReference>
<evidence type="ECO:0000256" key="3">
    <source>
        <dbReference type="ARBA" id="ARBA00022737"/>
    </source>
</evidence>
<dbReference type="Pfam" id="PF24817">
    <property type="entry name" value="WD40_WDHD1_1st"/>
    <property type="match status" value="1"/>
</dbReference>
<dbReference type="CDD" id="cd21993">
    <property type="entry name" value="HMG-box_WDHD1"/>
    <property type="match status" value="1"/>
</dbReference>
<dbReference type="SUPFAM" id="SSF47095">
    <property type="entry name" value="HMG-box"/>
    <property type="match status" value="1"/>
</dbReference>
<keyword evidence="4 10" id="KW-0238">DNA-binding</keyword>
<keyword evidence="14" id="KW-1185">Reference proteome</keyword>
<dbReference type="InterPro" id="IPR055339">
    <property type="entry name" value="HMG-box_WDHD1"/>
</dbReference>
<evidence type="ECO:0000256" key="10">
    <source>
        <dbReference type="PROSITE-ProRule" id="PRU00267"/>
    </source>
</evidence>
<dbReference type="PANTHER" id="PTHR19932:SF10">
    <property type="entry name" value="WD REPEAT AND HMG-BOX DNA-BINDING PROTEIN 1"/>
    <property type="match status" value="1"/>
</dbReference>
<feature type="repeat" description="WD" evidence="9">
    <location>
        <begin position="132"/>
        <end position="173"/>
    </location>
</feature>
<evidence type="ECO:0000256" key="6">
    <source>
        <dbReference type="ARBA" id="ARBA00056293"/>
    </source>
</evidence>
<dbReference type="Proteomes" id="UP000694397">
    <property type="component" value="Chromosome 15"/>
</dbReference>
<dbReference type="Gene3D" id="2.130.10.10">
    <property type="entry name" value="YVTN repeat-like/Quinoprotein amine dehydrogenase"/>
    <property type="match status" value="2"/>
</dbReference>
<dbReference type="FunFam" id="2.130.10.10:FF:001715">
    <property type="entry name" value="WD repeat and HMG-box DNA-binding protein 1"/>
    <property type="match status" value="1"/>
</dbReference>
<dbReference type="Pfam" id="PF12341">
    <property type="entry name" value="Mcl1_mid"/>
    <property type="match status" value="1"/>
</dbReference>
<feature type="compositionally biased region" description="Polar residues" evidence="11">
    <location>
        <begin position="841"/>
        <end position="867"/>
    </location>
</feature>
<evidence type="ECO:0000313" key="13">
    <source>
        <dbReference type="Ensembl" id="ENSSFOP00015015853.1"/>
    </source>
</evidence>
<dbReference type="AlphaFoldDB" id="A0A8C9RP86"/>